<keyword evidence="2" id="KW-0472">Membrane</keyword>
<comment type="similarity">
    <text evidence="1">Belongs to the glycosyl hydrolase 31 family.</text>
</comment>
<protein>
    <submittedName>
        <fullName evidence="4">Lysosomal alpha-glucosidase</fullName>
    </submittedName>
</protein>
<dbReference type="AlphaFoldDB" id="A0AAV4JQQ8"/>
<reference evidence="4 5" key="1">
    <citation type="journal article" date="2021" name="Elife">
        <title>Chloroplast acquisition without the gene transfer in kleptoplastic sea slugs, Plakobranchus ocellatus.</title>
        <authorList>
            <person name="Maeda T."/>
            <person name="Takahashi S."/>
            <person name="Yoshida T."/>
            <person name="Shimamura S."/>
            <person name="Takaki Y."/>
            <person name="Nagai Y."/>
            <person name="Toyoda A."/>
            <person name="Suzuki Y."/>
            <person name="Arimoto A."/>
            <person name="Ishii H."/>
            <person name="Satoh N."/>
            <person name="Nishiyama T."/>
            <person name="Hasebe M."/>
            <person name="Maruyama T."/>
            <person name="Minagawa J."/>
            <person name="Obokata J."/>
            <person name="Shigenobu S."/>
        </authorList>
    </citation>
    <scope>NUCLEOTIDE SEQUENCE [LARGE SCALE GENOMIC DNA]</scope>
</reference>
<feature type="non-terminal residue" evidence="4">
    <location>
        <position position="1"/>
    </location>
</feature>
<dbReference type="GO" id="GO:0004553">
    <property type="term" value="F:hydrolase activity, hydrolyzing O-glycosyl compounds"/>
    <property type="evidence" value="ECO:0007669"/>
    <property type="project" value="InterPro"/>
</dbReference>
<comment type="caution">
    <text evidence="4">The sequence shown here is derived from an EMBL/GenBank/DDBJ whole genome shotgun (WGS) entry which is preliminary data.</text>
</comment>
<evidence type="ECO:0000313" key="4">
    <source>
        <dbReference type="EMBL" id="GFS25113.1"/>
    </source>
</evidence>
<evidence type="ECO:0000256" key="2">
    <source>
        <dbReference type="SAM" id="Phobius"/>
    </source>
</evidence>
<evidence type="ECO:0000259" key="3">
    <source>
        <dbReference type="Pfam" id="PF01055"/>
    </source>
</evidence>
<dbReference type="InterPro" id="IPR000322">
    <property type="entry name" value="Glyco_hydro_31_TIM"/>
</dbReference>
<dbReference type="EMBL" id="BMAT01003419">
    <property type="protein sequence ID" value="GFS25113.1"/>
    <property type="molecule type" value="Genomic_DNA"/>
</dbReference>
<keyword evidence="1" id="KW-0326">Glycosidase</keyword>
<evidence type="ECO:0000313" key="5">
    <source>
        <dbReference type="Proteomes" id="UP000762676"/>
    </source>
</evidence>
<keyword evidence="2" id="KW-1133">Transmembrane helix</keyword>
<organism evidence="4 5">
    <name type="scientific">Elysia marginata</name>
    <dbReference type="NCBI Taxonomy" id="1093978"/>
    <lineage>
        <taxon>Eukaryota</taxon>
        <taxon>Metazoa</taxon>
        <taxon>Spiralia</taxon>
        <taxon>Lophotrochozoa</taxon>
        <taxon>Mollusca</taxon>
        <taxon>Gastropoda</taxon>
        <taxon>Heterobranchia</taxon>
        <taxon>Euthyneura</taxon>
        <taxon>Panpulmonata</taxon>
        <taxon>Sacoglossa</taxon>
        <taxon>Placobranchoidea</taxon>
        <taxon>Plakobranchidae</taxon>
        <taxon>Elysia</taxon>
    </lineage>
</organism>
<feature type="domain" description="Glycoside hydrolase family 31 TIM barrel" evidence="3">
    <location>
        <begin position="1"/>
        <end position="44"/>
    </location>
</feature>
<feature type="transmembrane region" description="Helical" evidence="2">
    <location>
        <begin position="40"/>
        <end position="60"/>
    </location>
</feature>
<accession>A0AAV4JQQ8</accession>
<dbReference type="Pfam" id="PF01055">
    <property type="entry name" value="Glyco_hydro_31_2nd"/>
    <property type="match status" value="1"/>
</dbReference>
<dbReference type="GO" id="GO:0005975">
    <property type="term" value="P:carbohydrate metabolic process"/>
    <property type="evidence" value="ECO:0007669"/>
    <property type="project" value="InterPro"/>
</dbReference>
<keyword evidence="1" id="KW-0378">Hydrolase</keyword>
<gene>
    <name evidence="4" type="ORF">ElyMa_001679700</name>
</gene>
<dbReference type="Gene3D" id="3.20.20.80">
    <property type="entry name" value="Glycosidases"/>
    <property type="match status" value="1"/>
</dbReference>
<dbReference type="Proteomes" id="UP000762676">
    <property type="component" value="Unassembled WGS sequence"/>
</dbReference>
<evidence type="ECO:0000256" key="1">
    <source>
        <dbReference type="RuleBase" id="RU361185"/>
    </source>
</evidence>
<keyword evidence="2" id="KW-0812">Transmembrane</keyword>
<sequence>DVQWNDIDYMDNYKDWTYSPENFGNLPSVIADLHANKQRYIIMAVIAAWNLLGIIFLRTINCAFPNIPLCQSVHSNIFCYRRRQPGFPYHLSILKALSVLTLQSAQHVWLVSSQHLQGSSEHYIRQQEIPDHHPINLCWQWKVRWSLAWR</sequence>
<name>A0AAV4JQQ8_9GAST</name>
<proteinExistence type="inferred from homology"/>
<keyword evidence="5" id="KW-1185">Reference proteome</keyword>